<organism evidence="7">
    <name type="scientific">uncultured Quadrisphaera sp</name>
    <dbReference type="NCBI Taxonomy" id="904978"/>
    <lineage>
        <taxon>Bacteria</taxon>
        <taxon>Bacillati</taxon>
        <taxon>Actinomycetota</taxon>
        <taxon>Actinomycetes</taxon>
        <taxon>Kineosporiales</taxon>
        <taxon>Kineosporiaceae</taxon>
        <taxon>Quadrisphaera</taxon>
        <taxon>environmental samples</taxon>
    </lineage>
</organism>
<evidence type="ECO:0000256" key="4">
    <source>
        <dbReference type="ARBA" id="ARBA00023002"/>
    </source>
</evidence>
<dbReference type="InterPro" id="IPR016156">
    <property type="entry name" value="FAD/NAD-linked_Rdtase_dimer_sf"/>
</dbReference>
<gene>
    <name evidence="7" type="ORF">AVDCRST_MAG35-3038</name>
</gene>
<dbReference type="Pfam" id="PF14759">
    <property type="entry name" value="Reductase_C"/>
    <property type="match status" value="1"/>
</dbReference>
<dbReference type="Gene3D" id="3.30.390.30">
    <property type="match status" value="1"/>
</dbReference>
<keyword evidence="3" id="KW-0274">FAD</keyword>
<dbReference type="PANTHER" id="PTHR43557:SF2">
    <property type="entry name" value="RIESKE DOMAIN-CONTAINING PROTEIN-RELATED"/>
    <property type="match status" value="1"/>
</dbReference>
<dbReference type="PRINTS" id="PR00368">
    <property type="entry name" value="FADPNR"/>
</dbReference>
<dbReference type="GO" id="GO:0005737">
    <property type="term" value="C:cytoplasm"/>
    <property type="evidence" value="ECO:0007669"/>
    <property type="project" value="TreeGrafter"/>
</dbReference>
<dbReference type="InterPro" id="IPR028202">
    <property type="entry name" value="Reductase_C"/>
</dbReference>
<dbReference type="InterPro" id="IPR023753">
    <property type="entry name" value="FAD/NAD-binding_dom"/>
</dbReference>
<name>A0A6J4QGK7_9ACTN</name>
<sequence length="412" mass="43109">MSAGSVVVVGGGQAGFQTAASLRQEGYAGRVVLVGDRHPPYQRPPLSKAYLTGRVDVAELAFRPGDFYARHRIEVVPGPVTAVDRAGRTVALATGEHLAYEHLVLATGCRARRLGVPGQDLRGVHYLRDVDDASALVEHLGRAERLVVVGAGFIGLEVAAAARQRGAEVTVLEFAPRAMGRAVSACVGDFFIGRHRAAGTRVEVSTGVEALLDDGDGHVRGVRASTGEVLPADLVVVGVGVLPRTDLAEAAGLTVDGGVLVDDHLRSVDDAAVSAVGDCSRFVDSRSGARVRLESVQNAVDQGRCVAARIAGRPFPYTALPWFWTDQLGSKLQIAGLSAGHDRAVLVGDGVGGPFSVYCFAGQRLLAVESVDRPADHMAARRVLGAGGDALAAVTPDTVRREGFRLRDLVAA</sequence>
<dbReference type="InterPro" id="IPR050446">
    <property type="entry name" value="FAD-oxidoreductase/Apoptosis"/>
</dbReference>
<proteinExistence type="predicted"/>
<dbReference type="EMBL" id="CADCUY010000575">
    <property type="protein sequence ID" value="CAA9437007.1"/>
    <property type="molecule type" value="Genomic_DNA"/>
</dbReference>
<keyword evidence="4" id="KW-0560">Oxidoreductase</keyword>
<feature type="domain" description="Reductase C-terminal" evidence="6">
    <location>
        <begin position="322"/>
        <end position="397"/>
    </location>
</feature>
<dbReference type="Gene3D" id="3.50.50.60">
    <property type="entry name" value="FAD/NAD(P)-binding domain"/>
    <property type="match status" value="2"/>
</dbReference>
<protein>
    <submittedName>
        <fullName evidence="7">Ferredoxin reductase</fullName>
    </submittedName>
</protein>
<evidence type="ECO:0000259" key="6">
    <source>
        <dbReference type="Pfam" id="PF14759"/>
    </source>
</evidence>
<dbReference type="PRINTS" id="PR00411">
    <property type="entry name" value="PNDRDTASEI"/>
</dbReference>
<evidence type="ECO:0000256" key="3">
    <source>
        <dbReference type="ARBA" id="ARBA00022827"/>
    </source>
</evidence>
<dbReference type="SUPFAM" id="SSF51905">
    <property type="entry name" value="FAD/NAD(P)-binding domain"/>
    <property type="match status" value="2"/>
</dbReference>
<dbReference type="Pfam" id="PF07992">
    <property type="entry name" value="Pyr_redox_2"/>
    <property type="match status" value="1"/>
</dbReference>
<keyword evidence="2" id="KW-0285">Flavoprotein</keyword>
<evidence type="ECO:0000256" key="1">
    <source>
        <dbReference type="ARBA" id="ARBA00001974"/>
    </source>
</evidence>
<evidence type="ECO:0000259" key="5">
    <source>
        <dbReference type="Pfam" id="PF07992"/>
    </source>
</evidence>
<comment type="cofactor">
    <cofactor evidence="1">
        <name>FAD</name>
        <dbReference type="ChEBI" id="CHEBI:57692"/>
    </cofactor>
</comment>
<reference evidence="7" key="1">
    <citation type="submission" date="2020-02" db="EMBL/GenBank/DDBJ databases">
        <authorList>
            <person name="Meier V. D."/>
        </authorList>
    </citation>
    <scope>NUCLEOTIDE SEQUENCE</scope>
    <source>
        <strain evidence="7">AVDCRST_MAG35</strain>
    </source>
</reference>
<dbReference type="SUPFAM" id="SSF55424">
    <property type="entry name" value="FAD/NAD-linked reductases, dimerisation (C-terminal) domain"/>
    <property type="match status" value="1"/>
</dbReference>
<dbReference type="InterPro" id="IPR036188">
    <property type="entry name" value="FAD/NAD-bd_sf"/>
</dbReference>
<dbReference type="AlphaFoldDB" id="A0A6J4QGK7"/>
<evidence type="ECO:0000256" key="2">
    <source>
        <dbReference type="ARBA" id="ARBA00022630"/>
    </source>
</evidence>
<evidence type="ECO:0000313" key="7">
    <source>
        <dbReference type="EMBL" id="CAA9437007.1"/>
    </source>
</evidence>
<feature type="domain" description="FAD/NAD(P)-binding" evidence="5">
    <location>
        <begin position="5"/>
        <end position="303"/>
    </location>
</feature>
<dbReference type="GO" id="GO:0016651">
    <property type="term" value="F:oxidoreductase activity, acting on NAD(P)H"/>
    <property type="evidence" value="ECO:0007669"/>
    <property type="project" value="TreeGrafter"/>
</dbReference>
<accession>A0A6J4QGK7</accession>
<dbReference type="PANTHER" id="PTHR43557">
    <property type="entry name" value="APOPTOSIS-INDUCING FACTOR 1"/>
    <property type="match status" value="1"/>
</dbReference>